<keyword evidence="7" id="KW-1185">Reference proteome</keyword>
<protein>
    <recommendedName>
        <fullName evidence="5">TNFR-Cys domain-containing protein</fullName>
    </recommendedName>
</protein>
<feature type="compositionally biased region" description="Basic and acidic residues" evidence="2">
    <location>
        <begin position="108"/>
        <end position="118"/>
    </location>
</feature>
<feature type="transmembrane region" description="Helical" evidence="3">
    <location>
        <begin position="175"/>
        <end position="197"/>
    </location>
</feature>
<accession>V8NM45</accession>
<evidence type="ECO:0000313" key="6">
    <source>
        <dbReference type="EMBL" id="ETE63021.1"/>
    </source>
</evidence>
<evidence type="ECO:0000313" key="7">
    <source>
        <dbReference type="Proteomes" id="UP000018936"/>
    </source>
</evidence>
<keyword evidence="4" id="KW-0732">Signal</keyword>
<keyword evidence="3" id="KW-0472">Membrane</keyword>
<reference evidence="6 7" key="1">
    <citation type="journal article" date="2013" name="Proc. Natl. Acad. Sci. U.S.A.">
        <title>The king cobra genome reveals dynamic gene evolution and adaptation in the snake venom system.</title>
        <authorList>
            <person name="Vonk F.J."/>
            <person name="Casewell N.R."/>
            <person name="Henkel C.V."/>
            <person name="Heimberg A.M."/>
            <person name="Jansen H.J."/>
            <person name="McCleary R.J."/>
            <person name="Kerkkamp H.M."/>
            <person name="Vos R.A."/>
            <person name="Guerreiro I."/>
            <person name="Calvete J.J."/>
            <person name="Wuster W."/>
            <person name="Woods A.E."/>
            <person name="Logan J.M."/>
            <person name="Harrison R.A."/>
            <person name="Castoe T.A."/>
            <person name="de Koning A.P."/>
            <person name="Pollock D.D."/>
            <person name="Yandell M."/>
            <person name="Calderon D."/>
            <person name="Renjifo C."/>
            <person name="Currier R.B."/>
            <person name="Salgado D."/>
            <person name="Pla D."/>
            <person name="Sanz L."/>
            <person name="Hyder A.S."/>
            <person name="Ribeiro J.M."/>
            <person name="Arntzen J.W."/>
            <person name="van den Thillart G.E."/>
            <person name="Boetzer M."/>
            <person name="Pirovano W."/>
            <person name="Dirks R.P."/>
            <person name="Spaink H.P."/>
            <person name="Duboule D."/>
            <person name="McGlinn E."/>
            <person name="Kini R.M."/>
            <person name="Richardson M.K."/>
        </authorList>
    </citation>
    <scope>NUCLEOTIDE SEQUENCE</scope>
    <source>
        <tissue evidence="6">Blood</tissue>
    </source>
</reference>
<dbReference type="SUPFAM" id="SSF57586">
    <property type="entry name" value="TNF receptor-like"/>
    <property type="match status" value="2"/>
</dbReference>
<dbReference type="InterPro" id="IPR020445">
    <property type="entry name" value="TNFR_4"/>
</dbReference>
<dbReference type="PANTHER" id="PTHR47881:SF1">
    <property type="entry name" value="TUMOR NECROSIS FACTOR RECEPTOR SUPERFAMILY MEMBER 4"/>
    <property type="match status" value="1"/>
</dbReference>
<feature type="repeat" description="TNFR-Cys" evidence="1">
    <location>
        <begin position="60"/>
        <end position="101"/>
    </location>
</feature>
<evidence type="ECO:0000256" key="1">
    <source>
        <dbReference type="PROSITE-ProRule" id="PRU00206"/>
    </source>
</evidence>
<feature type="domain" description="TNFR-Cys" evidence="5">
    <location>
        <begin position="60"/>
        <end position="101"/>
    </location>
</feature>
<evidence type="ECO:0000259" key="5">
    <source>
        <dbReference type="PROSITE" id="PS50050"/>
    </source>
</evidence>
<dbReference type="PROSITE" id="PS00652">
    <property type="entry name" value="TNFR_NGFR_1"/>
    <property type="match status" value="1"/>
</dbReference>
<dbReference type="GO" id="GO:0006954">
    <property type="term" value="P:inflammatory response"/>
    <property type="evidence" value="ECO:0007669"/>
    <property type="project" value="InterPro"/>
</dbReference>
<dbReference type="Proteomes" id="UP000018936">
    <property type="component" value="Unassembled WGS sequence"/>
</dbReference>
<proteinExistence type="predicted"/>
<evidence type="ECO:0000256" key="3">
    <source>
        <dbReference type="SAM" id="Phobius"/>
    </source>
</evidence>
<dbReference type="EMBL" id="AZIM01002949">
    <property type="protein sequence ID" value="ETE63021.1"/>
    <property type="molecule type" value="Genomic_DNA"/>
</dbReference>
<feature type="chain" id="PRO_5004770913" description="TNFR-Cys domain-containing protein" evidence="4">
    <location>
        <begin position="20"/>
        <end position="243"/>
    </location>
</feature>
<sequence length="243" mass="26898">MKRSLGLISLAVSLWSALGWELSCSNKEYPLSNKKCCKYCPAGEELVKRCTVASPTKCEPCDENYYNDIYTHSRCKPCTECSTDRGLKEIRPCQRTSNTVCTCLPGHTPEDSEGEKTSGSKTLRPGKQDADAICDTPSSKIPTQGTITQPTPLPKTCVFTMQLDSSPTVVPINPGLVWILITFVLLLTVAGALVLLFSYRRMKKKKLDVLCNGIYAIPCKEEKDFRMPIQEQEVGDKSNFVQG</sequence>
<feature type="region of interest" description="Disordered" evidence="2">
    <location>
        <begin position="108"/>
        <end position="129"/>
    </location>
</feature>
<dbReference type="InterPro" id="IPR001368">
    <property type="entry name" value="TNFR/NGFR_Cys_rich_reg"/>
</dbReference>
<dbReference type="PROSITE" id="PS50050">
    <property type="entry name" value="TNFR_NGFR_2"/>
    <property type="match status" value="1"/>
</dbReference>
<gene>
    <name evidence="6" type="ORF">L345_11220</name>
</gene>
<comment type="caution">
    <text evidence="1">Lacks conserved residue(s) required for the propagation of feature annotation.</text>
</comment>
<dbReference type="Pfam" id="PF00020">
    <property type="entry name" value="TNFR_c6"/>
    <property type="match status" value="1"/>
</dbReference>
<evidence type="ECO:0000256" key="2">
    <source>
        <dbReference type="SAM" id="MobiDB-lite"/>
    </source>
</evidence>
<keyword evidence="3" id="KW-0812">Transmembrane</keyword>
<keyword evidence="3" id="KW-1133">Transmembrane helix</keyword>
<organism evidence="6 7">
    <name type="scientific">Ophiophagus hannah</name>
    <name type="common">King cobra</name>
    <name type="synonym">Naja hannah</name>
    <dbReference type="NCBI Taxonomy" id="8665"/>
    <lineage>
        <taxon>Eukaryota</taxon>
        <taxon>Metazoa</taxon>
        <taxon>Chordata</taxon>
        <taxon>Craniata</taxon>
        <taxon>Vertebrata</taxon>
        <taxon>Euteleostomi</taxon>
        <taxon>Lepidosauria</taxon>
        <taxon>Squamata</taxon>
        <taxon>Bifurcata</taxon>
        <taxon>Unidentata</taxon>
        <taxon>Episquamata</taxon>
        <taxon>Toxicofera</taxon>
        <taxon>Serpentes</taxon>
        <taxon>Colubroidea</taxon>
        <taxon>Elapidae</taxon>
        <taxon>Elapinae</taxon>
        <taxon>Ophiophagus</taxon>
    </lineage>
</organism>
<dbReference type="GO" id="GO:0005031">
    <property type="term" value="F:tumor necrosis factor receptor activity"/>
    <property type="evidence" value="ECO:0007669"/>
    <property type="project" value="InterPro"/>
</dbReference>
<dbReference type="PANTHER" id="PTHR47881">
    <property type="entry name" value="TUMOR NECROSIS FACTOR RECEPTOR SUBFAMILY MEMBER 4"/>
    <property type="match status" value="1"/>
</dbReference>
<dbReference type="Gene3D" id="2.10.50.10">
    <property type="entry name" value="Tumor Necrosis Factor Receptor, subunit A, domain 2"/>
    <property type="match status" value="2"/>
</dbReference>
<name>V8NM45_OPHHA</name>
<dbReference type="AlphaFoldDB" id="V8NM45"/>
<dbReference type="OrthoDB" id="9950067at2759"/>
<feature type="non-terminal residue" evidence="6">
    <location>
        <position position="1"/>
    </location>
</feature>
<comment type="caution">
    <text evidence="6">The sequence shown here is derived from an EMBL/GenBank/DDBJ whole genome shotgun (WGS) entry which is preliminary data.</text>
</comment>
<evidence type="ECO:0000256" key="4">
    <source>
        <dbReference type="SAM" id="SignalP"/>
    </source>
</evidence>
<feature type="signal peptide" evidence="4">
    <location>
        <begin position="1"/>
        <end position="19"/>
    </location>
</feature>
<dbReference type="SMART" id="SM00208">
    <property type="entry name" value="TNFR"/>
    <property type="match status" value="2"/>
</dbReference>